<keyword evidence="2" id="KW-0472">Membrane</keyword>
<evidence type="ECO:0008006" key="5">
    <source>
        <dbReference type="Google" id="ProtNLM"/>
    </source>
</evidence>
<dbReference type="OrthoDB" id="4229919at2"/>
<evidence type="ECO:0000256" key="1">
    <source>
        <dbReference type="SAM" id="MobiDB-lite"/>
    </source>
</evidence>
<evidence type="ECO:0000313" key="4">
    <source>
        <dbReference type="Proteomes" id="UP000199009"/>
    </source>
</evidence>
<protein>
    <recommendedName>
        <fullName evidence="5">DUF3099 domain-containing protein</fullName>
    </recommendedName>
</protein>
<dbReference type="InterPro" id="IPR021449">
    <property type="entry name" value="DUF3099"/>
</dbReference>
<dbReference type="AlphaFoldDB" id="A0A1G8BA84"/>
<dbReference type="RefSeq" id="WP_091491104.1">
    <property type="nucleotide sequence ID" value="NZ_LT629692.1"/>
</dbReference>
<evidence type="ECO:0000256" key="2">
    <source>
        <dbReference type="SAM" id="Phobius"/>
    </source>
</evidence>
<dbReference type="Proteomes" id="UP000199009">
    <property type="component" value="Chromosome I"/>
</dbReference>
<keyword evidence="4" id="KW-1185">Reference proteome</keyword>
<keyword evidence="2" id="KW-0812">Transmembrane</keyword>
<name>A0A1G8BA84_9MICO</name>
<dbReference type="EMBL" id="LT629692">
    <property type="protein sequence ID" value="SDH30001.1"/>
    <property type="molecule type" value="Genomic_DNA"/>
</dbReference>
<feature type="transmembrane region" description="Helical" evidence="2">
    <location>
        <begin position="51"/>
        <end position="72"/>
    </location>
</feature>
<gene>
    <name evidence="3" type="ORF">SAMN04489810_2691</name>
</gene>
<accession>A0A1G8BA84</accession>
<sequence>MKSSSIPPSATSLPRAPQDDAGARSRRYLIMMAIRIACFVLMVLITPYGWYTWLFAAGAIVLPYVAVVLANVGEDVHRKDAENPERALTAGPVAAERAPDRTPPVIQIQETRSIPRTPDQTNPPGSDEDVR</sequence>
<keyword evidence="2" id="KW-1133">Transmembrane helix</keyword>
<organism evidence="3 4">
    <name type="scientific">Microbacterium pygmaeum</name>
    <dbReference type="NCBI Taxonomy" id="370764"/>
    <lineage>
        <taxon>Bacteria</taxon>
        <taxon>Bacillati</taxon>
        <taxon>Actinomycetota</taxon>
        <taxon>Actinomycetes</taxon>
        <taxon>Micrococcales</taxon>
        <taxon>Microbacteriaceae</taxon>
        <taxon>Microbacterium</taxon>
    </lineage>
</organism>
<feature type="compositionally biased region" description="Polar residues" evidence="1">
    <location>
        <begin position="108"/>
        <end position="124"/>
    </location>
</feature>
<evidence type="ECO:0000313" key="3">
    <source>
        <dbReference type="EMBL" id="SDH30001.1"/>
    </source>
</evidence>
<dbReference type="Pfam" id="PF11298">
    <property type="entry name" value="DUF3099"/>
    <property type="match status" value="1"/>
</dbReference>
<reference evidence="3 4" key="1">
    <citation type="submission" date="2016-10" db="EMBL/GenBank/DDBJ databases">
        <authorList>
            <person name="de Groot N.N."/>
        </authorList>
    </citation>
    <scope>NUCLEOTIDE SEQUENCE [LARGE SCALE GENOMIC DNA]</scope>
    <source>
        <strain evidence="3 4">DSM 23142</strain>
    </source>
</reference>
<feature type="transmembrane region" description="Helical" evidence="2">
    <location>
        <begin position="28"/>
        <end position="45"/>
    </location>
</feature>
<proteinExistence type="predicted"/>
<feature type="region of interest" description="Disordered" evidence="1">
    <location>
        <begin position="78"/>
        <end position="131"/>
    </location>
</feature>
<dbReference type="STRING" id="370764.SAMN04489810_2691"/>